<keyword evidence="1" id="KW-0812">Transmembrane</keyword>
<reference evidence="3 4" key="1">
    <citation type="journal article" date="2009" name="Genome Res.">
        <title>Comparative genomic analyses of the human fungal pathogens Coccidioides and their relatives.</title>
        <authorList>
            <person name="Sharpton T.J."/>
            <person name="Stajich J.E."/>
            <person name="Rounsley S.D."/>
            <person name="Gardner M.J."/>
            <person name="Wortman J.R."/>
            <person name="Jordar V.S."/>
            <person name="Maiti R."/>
            <person name="Kodira C.D."/>
            <person name="Neafsey D.E."/>
            <person name="Zeng Q."/>
            <person name="Hung C.-Y."/>
            <person name="McMahan C."/>
            <person name="Muszewska A."/>
            <person name="Grynberg M."/>
            <person name="Mandel M.A."/>
            <person name="Kellner E.M."/>
            <person name="Barker B.M."/>
            <person name="Galgiani J.N."/>
            <person name="Orbach M.J."/>
            <person name="Kirkland T.N."/>
            <person name="Cole G.T."/>
            <person name="Henn M.R."/>
            <person name="Birren B.W."/>
            <person name="Taylor J.W."/>
        </authorList>
    </citation>
    <scope>NUCLEOTIDE SEQUENCE [LARGE SCALE GENOMIC DNA]</scope>
    <source>
        <strain evidence="4">C735</strain>
    </source>
</reference>
<comment type="caution">
    <text evidence="3">The sequence shown here is derived from an EMBL/GenBank/DDBJ whole genome shotgun (WGS) entry which is preliminary data.</text>
</comment>
<keyword evidence="1" id="KW-0472">Membrane</keyword>
<dbReference type="AlphaFoldDB" id="C5P443"/>
<name>C5P443_COCP7</name>
<evidence type="ECO:0000313" key="3">
    <source>
        <dbReference type="EMBL" id="EER28461.1"/>
    </source>
</evidence>
<feature type="domain" description="AB hydrolase-1" evidence="2">
    <location>
        <begin position="138"/>
        <end position="300"/>
    </location>
</feature>
<evidence type="ECO:0000259" key="2">
    <source>
        <dbReference type="Pfam" id="PF12697"/>
    </source>
</evidence>
<dbReference type="InterPro" id="IPR029058">
    <property type="entry name" value="AB_hydrolase_fold"/>
</dbReference>
<dbReference type="OrthoDB" id="446723at2759"/>
<evidence type="ECO:0000256" key="1">
    <source>
        <dbReference type="SAM" id="Phobius"/>
    </source>
</evidence>
<proteinExistence type="predicted"/>
<gene>
    <name evidence="3" type="ORF">CPC735_063340</name>
</gene>
<sequence>MIELAPILKKAYWVLALCGLIYVSLIFSLTYPTIQRGVLYSHGINPSRFYDVNDVENFGFLKSQVQPFNLLTPDNATLYAWHILPLHLCKEHERELLASHSYGVAEDMTRTGAFNLLARDPNARVIVNLHGNAANLGSGYRPGIYRNFVSMSTPYHPVHVIAFDYRGFGLSTGEPTEEGLITDALTVINYLTSPPLSISPSRIAVVGESLGTGVAAGLAERLAFGDASPVKTLAGFVLVAPFSNIPKLLESYCIMGIFPPLLSPLMGYPRYKKYVLDHIIDRWDTASRLARLTGVSPQSDSDAEHDDKNFHLTIMHAANDPDIPWREGKRAWEAAVGGEDAAKLGTFTEQSISSDNTTEVKTWERRVGSGLKRVRWQKVRYGGMASPVSSSNIPSNERTVRVSRWMLNYSLFYLGHNEIASLSPAALAVMKVFD</sequence>
<evidence type="ECO:0000313" key="4">
    <source>
        <dbReference type="Proteomes" id="UP000009084"/>
    </source>
</evidence>
<dbReference type="Proteomes" id="UP000009084">
    <property type="component" value="Unassembled WGS sequence"/>
</dbReference>
<accession>C5P443</accession>
<dbReference type="PANTHER" id="PTHR12277">
    <property type="entry name" value="ALPHA/BETA HYDROLASE DOMAIN-CONTAINING PROTEIN"/>
    <property type="match status" value="1"/>
</dbReference>
<protein>
    <recommendedName>
        <fullName evidence="2">AB hydrolase-1 domain-containing protein</fullName>
    </recommendedName>
</protein>
<organism evidence="3 4">
    <name type="scientific">Coccidioides posadasii (strain C735)</name>
    <name type="common">Valley fever fungus</name>
    <dbReference type="NCBI Taxonomy" id="222929"/>
    <lineage>
        <taxon>Eukaryota</taxon>
        <taxon>Fungi</taxon>
        <taxon>Dikarya</taxon>
        <taxon>Ascomycota</taxon>
        <taxon>Pezizomycotina</taxon>
        <taxon>Eurotiomycetes</taxon>
        <taxon>Eurotiomycetidae</taxon>
        <taxon>Onygenales</taxon>
        <taxon>Onygenaceae</taxon>
        <taxon>Coccidioides</taxon>
    </lineage>
</organism>
<dbReference type="HOGENOM" id="CLU_029375_3_0_1"/>
<dbReference type="PANTHER" id="PTHR12277:SF81">
    <property type="entry name" value="PROTEIN ABHD13"/>
    <property type="match status" value="1"/>
</dbReference>
<dbReference type="EMBL" id="ACFW01000015">
    <property type="protein sequence ID" value="EER28461.1"/>
    <property type="molecule type" value="Genomic_DNA"/>
</dbReference>
<dbReference type="Pfam" id="PF12697">
    <property type="entry name" value="Abhydrolase_6"/>
    <property type="match status" value="1"/>
</dbReference>
<dbReference type="SUPFAM" id="SSF53474">
    <property type="entry name" value="alpha/beta-Hydrolases"/>
    <property type="match status" value="1"/>
</dbReference>
<keyword evidence="1" id="KW-1133">Transmembrane helix</keyword>
<dbReference type="Gene3D" id="3.40.50.1820">
    <property type="entry name" value="alpha/beta hydrolase"/>
    <property type="match status" value="1"/>
</dbReference>
<feature type="transmembrane region" description="Helical" evidence="1">
    <location>
        <begin position="12"/>
        <end position="31"/>
    </location>
</feature>
<dbReference type="InterPro" id="IPR000073">
    <property type="entry name" value="AB_hydrolase_1"/>
</dbReference>
<dbReference type="VEuPathDB" id="FungiDB:CPC735_063340"/>